<accession>A0A081BTQ2</accession>
<dbReference type="STRING" id="1499967.U27_02665"/>
<evidence type="ECO:0000313" key="1">
    <source>
        <dbReference type="EMBL" id="GAK55707.1"/>
    </source>
</evidence>
<organism evidence="1">
    <name type="scientific">Vecturithrix granuli</name>
    <dbReference type="NCBI Taxonomy" id="1499967"/>
    <lineage>
        <taxon>Bacteria</taxon>
        <taxon>Candidatus Moduliflexota</taxon>
        <taxon>Candidatus Vecturitrichia</taxon>
        <taxon>Candidatus Vecturitrichales</taxon>
        <taxon>Candidatus Vecturitrichaceae</taxon>
        <taxon>Candidatus Vecturithrix</taxon>
    </lineage>
</organism>
<dbReference type="AlphaFoldDB" id="A0A081BTQ2"/>
<reference evidence="1" key="1">
    <citation type="journal article" date="2015" name="PeerJ">
        <title>First genomic representation of candidate bacterial phylum KSB3 points to enhanced environmental sensing as a trigger of wastewater bulking.</title>
        <authorList>
            <person name="Sekiguchi Y."/>
            <person name="Ohashi A."/>
            <person name="Parks D.H."/>
            <person name="Yamauchi T."/>
            <person name="Tyson G.W."/>
            <person name="Hugenholtz P."/>
        </authorList>
    </citation>
    <scope>NUCLEOTIDE SEQUENCE [LARGE SCALE GENOMIC DNA]</scope>
</reference>
<keyword evidence="2" id="KW-1185">Reference proteome</keyword>
<dbReference type="Proteomes" id="UP000030661">
    <property type="component" value="Unassembled WGS sequence"/>
</dbReference>
<gene>
    <name evidence="1" type="ORF">U27_02665</name>
</gene>
<name>A0A081BTQ2_VECG1</name>
<dbReference type="HOGENOM" id="CLU_2505977_0_0_0"/>
<protein>
    <submittedName>
        <fullName evidence="1">Uncharacterized protein</fullName>
    </submittedName>
</protein>
<evidence type="ECO:0000313" key="2">
    <source>
        <dbReference type="Proteomes" id="UP000030661"/>
    </source>
</evidence>
<sequence length="85" mass="9379">MNSLKLDVEVFERSMPPPLYSSMTMKSPAEESLFSYFGAGTLLLECEGIVFASGFAESKENPQVDCVICSDAVRGYLRQFNGRKG</sequence>
<proteinExistence type="predicted"/>
<dbReference type="EMBL" id="DF820464">
    <property type="protein sequence ID" value="GAK55707.1"/>
    <property type="molecule type" value="Genomic_DNA"/>
</dbReference>